<dbReference type="Pfam" id="PF00300">
    <property type="entry name" value="His_Phos_1"/>
    <property type="match status" value="1"/>
</dbReference>
<keyword evidence="3" id="KW-1185">Reference proteome</keyword>
<dbReference type="PROSITE" id="PS00175">
    <property type="entry name" value="PG_MUTASE"/>
    <property type="match status" value="1"/>
</dbReference>
<accession>A0ABS6UJR2</accession>
<dbReference type="PANTHER" id="PTHR48100:SF58">
    <property type="entry name" value="PE-PGRS FAMILY PROTEIN PE_PGRS11"/>
    <property type="match status" value="1"/>
</dbReference>
<dbReference type="EMBL" id="JADQDF010000002">
    <property type="protein sequence ID" value="MBW0132483.1"/>
    <property type="molecule type" value="Genomic_DNA"/>
</dbReference>
<gene>
    <name evidence="2" type="ORF">I4I82_33085</name>
</gene>
<dbReference type="SMART" id="SM00855">
    <property type="entry name" value="PGAM"/>
    <property type="match status" value="1"/>
</dbReference>
<evidence type="ECO:0000313" key="3">
    <source>
        <dbReference type="Proteomes" id="UP000694300"/>
    </source>
</evidence>
<dbReference type="CDD" id="cd07067">
    <property type="entry name" value="HP_PGM_like"/>
    <property type="match status" value="1"/>
</dbReference>
<dbReference type="Proteomes" id="UP000694300">
    <property type="component" value="Unassembled WGS sequence"/>
</dbReference>
<evidence type="ECO:0000313" key="2">
    <source>
        <dbReference type="EMBL" id="MBW0132483.1"/>
    </source>
</evidence>
<dbReference type="InterPro" id="IPR050275">
    <property type="entry name" value="PGM_Phosphatase"/>
</dbReference>
<dbReference type="PANTHER" id="PTHR48100">
    <property type="entry name" value="BROAD-SPECIFICITY PHOSPHATASE YOR283W-RELATED"/>
    <property type="match status" value="1"/>
</dbReference>
<dbReference type="RefSeq" id="WP_218590534.1">
    <property type="nucleotide sequence ID" value="NZ_JADQDE010000015.1"/>
</dbReference>
<sequence length="229" mass="23679">MQLLLVRHGQTPANVLGELGTRIPGPGLTPLGERQAAAVPDVLGRREIDAIFVSLMVRTHLTAAPLAAARRLRPVELDGIHEVEAGGLEDRSDADAVGIYQDVLACWAGGDTSVSMPGGPDGAAFLGRFDASVAAVLRSGAATAVVFSHGASIRAWTGARADNLDAAFVRTHRLGNTGLVEMRGDFATGWTCVSWRSDPVGGEDLVDRSASDPTGEAATATADGRACSP</sequence>
<name>A0ABS6UJR2_9PSEU</name>
<comment type="caution">
    <text evidence="2">The sequence shown here is derived from an EMBL/GenBank/DDBJ whole genome shotgun (WGS) entry which is preliminary data.</text>
</comment>
<dbReference type="InterPro" id="IPR013078">
    <property type="entry name" value="His_Pase_superF_clade-1"/>
</dbReference>
<reference evidence="2 3" key="1">
    <citation type="submission" date="2020-11" db="EMBL/GenBank/DDBJ databases">
        <title>Pseudonocardia abyssalis sp. nov. and Pseudonocardia oceani sp. nov., description and phylogenomic analysis of two novel actinomycetes isolated from the deep Southern Ocean.</title>
        <authorList>
            <person name="Parra J."/>
        </authorList>
    </citation>
    <scope>NUCLEOTIDE SEQUENCE [LARGE SCALE GENOMIC DNA]</scope>
    <source>
        <strain evidence="3">KRD185</strain>
    </source>
</reference>
<proteinExistence type="predicted"/>
<protein>
    <submittedName>
        <fullName evidence="2">Histidine phosphatase family protein</fullName>
    </submittedName>
</protein>
<dbReference type="InterPro" id="IPR001345">
    <property type="entry name" value="PG/BPGM_mutase_AS"/>
</dbReference>
<evidence type="ECO:0000256" key="1">
    <source>
        <dbReference type="SAM" id="MobiDB-lite"/>
    </source>
</evidence>
<organism evidence="2 3">
    <name type="scientific">Pseudonocardia oceani</name>
    <dbReference type="NCBI Taxonomy" id="2792013"/>
    <lineage>
        <taxon>Bacteria</taxon>
        <taxon>Bacillati</taxon>
        <taxon>Actinomycetota</taxon>
        <taxon>Actinomycetes</taxon>
        <taxon>Pseudonocardiales</taxon>
        <taxon>Pseudonocardiaceae</taxon>
        <taxon>Pseudonocardia</taxon>
    </lineage>
</organism>
<feature type="region of interest" description="Disordered" evidence="1">
    <location>
        <begin position="201"/>
        <end position="229"/>
    </location>
</feature>